<evidence type="ECO:0000256" key="5">
    <source>
        <dbReference type="ARBA" id="ARBA00023157"/>
    </source>
</evidence>
<evidence type="ECO:0000259" key="8">
    <source>
        <dbReference type="PROSITE" id="PS51324"/>
    </source>
</evidence>
<dbReference type="GO" id="GO:0016972">
    <property type="term" value="F:thiol oxidase activity"/>
    <property type="evidence" value="ECO:0007669"/>
    <property type="project" value="UniProtKB-EC"/>
</dbReference>
<dbReference type="InterPro" id="IPR017905">
    <property type="entry name" value="ERV/ALR_sulphydryl_oxidase"/>
</dbReference>
<keyword evidence="5" id="KW-1015">Disulfide bond</keyword>
<feature type="domain" description="ERV/ALR sulfhydryl oxidase" evidence="8">
    <location>
        <begin position="1"/>
        <end position="101"/>
    </location>
</feature>
<dbReference type="Gene3D" id="1.20.120.310">
    <property type="entry name" value="ERV/ALR sulfhydryl oxidase domain"/>
    <property type="match status" value="2"/>
</dbReference>
<keyword evidence="2 7" id="KW-0285">Flavoprotein</keyword>
<comment type="cofactor">
    <cofactor evidence="1 7">
        <name>FAD</name>
        <dbReference type="ChEBI" id="CHEBI:57692"/>
    </cofactor>
</comment>
<evidence type="ECO:0000256" key="7">
    <source>
        <dbReference type="RuleBase" id="RU371123"/>
    </source>
</evidence>
<keyword evidence="3 7" id="KW-0274">FAD</keyword>
<sequence length="220" mass="25663">MKKGKDFWGPPVWTTIHIFAAILENAQLFEEFLWLLTKLLPCDYCKLNLDKKLETHPPKKYLVNNVNAFLYTYIVHDLANQHITKYHPSTPKTSPTFDDVWDVYITALHSQESNGFWGPPIWAVIHIFAATLRQENAKEYKRFLEVVGVLLPTQSSRVLLQILRSYPIDSYLRNNHDAFFYSYIIHDIMNNHLGKRSPSFDDVKSFYFSALGEECSDCKI</sequence>
<dbReference type="SUPFAM" id="SSF69000">
    <property type="entry name" value="FAD-dependent thiol oxidase"/>
    <property type="match status" value="2"/>
</dbReference>
<name>A0A481YTW3_9VIRU</name>
<dbReference type="Pfam" id="PF04777">
    <property type="entry name" value="Evr1_Alr"/>
    <property type="match status" value="1"/>
</dbReference>
<evidence type="ECO:0000256" key="3">
    <source>
        <dbReference type="ARBA" id="ARBA00022827"/>
    </source>
</evidence>
<evidence type="ECO:0000256" key="1">
    <source>
        <dbReference type="ARBA" id="ARBA00001974"/>
    </source>
</evidence>
<reference evidence="9" key="1">
    <citation type="journal article" date="2019" name="MBio">
        <title>Virus Genomes from Deep Sea Sediments Expand the Ocean Megavirome and Support Independent Origins of Viral Gigantism.</title>
        <authorList>
            <person name="Backstrom D."/>
            <person name="Yutin N."/>
            <person name="Jorgensen S.L."/>
            <person name="Dharamshi J."/>
            <person name="Homa F."/>
            <person name="Zaremba-Niedwiedzka K."/>
            <person name="Spang A."/>
            <person name="Wolf Y.I."/>
            <person name="Koonin E.V."/>
            <person name="Ettema T.J."/>
        </authorList>
    </citation>
    <scope>NUCLEOTIDE SEQUENCE</scope>
</reference>
<keyword evidence="4 7" id="KW-0560">Oxidoreductase</keyword>
<dbReference type="InterPro" id="IPR036774">
    <property type="entry name" value="ERV/ALR_sulphydryl_oxid_sf"/>
</dbReference>
<dbReference type="EMBL" id="MK500334">
    <property type="protein sequence ID" value="QBK86592.1"/>
    <property type="molecule type" value="Genomic_DNA"/>
</dbReference>
<feature type="domain" description="ERV/ALR sulfhydryl oxidase" evidence="8">
    <location>
        <begin position="110"/>
        <end position="207"/>
    </location>
</feature>
<protein>
    <recommendedName>
        <fullName evidence="7">Sulfhydryl oxidase</fullName>
        <ecNumber evidence="7">1.8.3.2</ecNumber>
    </recommendedName>
</protein>
<gene>
    <name evidence="9" type="ORF">LCMAC102_03870</name>
</gene>
<evidence type="ECO:0000313" key="9">
    <source>
        <dbReference type="EMBL" id="QBK86592.1"/>
    </source>
</evidence>
<evidence type="ECO:0000256" key="4">
    <source>
        <dbReference type="ARBA" id="ARBA00023002"/>
    </source>
</evidence>
<organism evidence="9">
    <name type="scientific">Marseillevirus LCMAC102</name>
    <dbReference type="NCBI Taxonomy" id="2506603"/>
    <lineage>
        <taxon>Viruses</taxon>
        <taxon>Varidnaviria</taxon>
        <taxon>Bamfordvirae</taxon>
        <taxon>Nucleocytoviricota</taxon>
        <taxon>Megaviricetes</taxon>
        <taxon>Pimascovirales</taxon>
        <taxon>Pimascovirales incertae sedis</taxon>
        <taxon>Marseilleviridae</taxon>
    </lineage>
</organism>
<proteinExistence type="predicted"/>
<evidence type="ECO:0000256" key="2">
    <source>
        <dbReference type="ARBA" id="ARBA00022630"/>
    </source>
</evidence>
<dbReference type="EC" id="1.8.3.2" evidence="7"/>
<comment type="catalytic activity">
    <reaction evidence="6 7">
        <text>2 R'C(R)SH + O2 = R'C(R)S-S(R)CR' + H2O2</text>
        <dbReference type="Rhea" id="RHEA:17357"/>
        <dbReference type="ChEBI" id="CHEBI:15379"/>
        <dbReference type="ChEBI" id="CHEBI:16240"/>
        <dbReference type="ChEBI" id="CHEBI:16520"/>
        <dbReference type="ChEBI" id="CHEBI:17412"/>
        <dbReference type="EC" id="1.8.3.2"/>
    </reaction>
</comment>
<accession>A0A481YTW3</accession>
<evidence type="ECO:0000256" key="6">
    <source>
        <dbReference type="ARBA" id="ARBA00048864"/>
    </source>
</evidence>
<dbReference type="PROSITE" id="PS51324">
    <property type="entry name" value="ERV_ALR"/>
    <property type="match status" value="2"/>
</dbReference>